<accession>A0AAD4MK99</accession>
<keyword evidence="1" id="KW-1133">Transmembrane helix</keyword>
<evidence type="ECO:0000313" key="3">
    <source>
        <dbReference type="Proteomes" id="UP001201812"/>
    </source>
</evidence>
<organism evidence="2 3">
    <name type="scientific">Ditylenchus destructor</name>
    <dbReference type="NCBI Taxonomy" id="166010"/>
    <lineage>
        <taxon>Eukaryota</taxon>
        <taxon>Metazoa</taxon>
        <taxon>Ecdysozoa</taxon>
        <taxon>Nematoda</taxon>
        <taxon>Chromadorea</taxon>
        <taxon>Rhabditida</taxon>
        <taxon>Tylenchina</taxon>
        <taxon>Tylenchomorpha</taxon>
        <taxon>Sphaerularioidea</taxon>
        <taxon>Anguinidae</taxon>
        <taxon>Anguininae</taxon>
        <taxon>Ditylenchus</taxon>
    </lineage>
</organism>
<sequence>MAIKFAYLTYLNYAESWIAVIAHFTATISISHFLFCVHFSKKFSKYPFILKDHPSKPMISYMYIHAIMSTVCTPYKVYIVYKWQPLAPTATTALYDPFWLFWTGLWTVDYMTMAPLCVLMLTVDRCLRLGWPLWYGRWQIQNFVVWTGLSVILVTFLGSTWMFLQELPLDLKKTARCESFTCVCVKSLAAPQTLAKLIFGTVNLSGCMLFFYKLRKSSVRGKLKDRVIKYTAIFEILFDMCPAYFNYFFNTITGEPSTNYIGVLSGTLTQVDAAICGLLYTFLYLRRRKGPNDKITRQQNATDVGSYSGRTSILVVTHTNPSFRRSLQF</sequence>
<reference evidence="2" key="1">
    <citation type="submission" date="2022-01" db="EMBL/GenBank/DDBJ databases">
        <title>Genome Sequence Resource for Two Populations of Ditylenchus destructor, the Migratory Endoparasitic Phytonematode.</title>
        <authorList>
            <person name="Zhang H."/>
            <person name="Lin R."/>
            <person name="Xie B."/>
        </authorList>
    </citation>
    <scope>NUCLEOTIDE SEQUENCE</scope>
    <source>
        <strain evidence="2">BazhouSP</strain>
    </source>
</reference>
<name>A0AAD4MK99_9BILA</name>
<feature type="transmembrane region" description="Helical" evidence="1">
    <location>
        <begin position="197"/>
        <end position="215"/>
    </location>
</feature>
<keyword evidence="1" id="KW-0812">Transmembrane</keyword>
<evidence type="ECO:0000256" key="1">
    <source>
        <dbReference type="SAM" id="Phobius"/>
    </source>
</evidence>
<dbReference type="Proteomes" id="UP001201812">
    <property type="component" value="Unassembled WGS sequence"/>
</dbReference>
<protein>
    <submittedName>
        <fullName evidence="2">Uncharacterized protein</fullName>
    </submittedName>
</protein>
<keyword evidence="1" id="KW-0472">Membrane</keyword>
<feature type="transmembrane region" description="Helical" evidence="1">
    <location>
        <begin position="227"/>
        <end position="249"/>
    </location>
</feature>
<gene>
    <name evidence="2" type="ORF">DdX_18786</name>
</gene>
<evidence type="ECO:0000313" key="2">
    <source>
        <dbReference type="EMBL" id="KAI1696940.1"/>
    </source>
</evidence>
<feature type="transmembrane region" description="Helical" evidence="1">
    <location>
        <begin position="261"/>
        <end position="285"/>
    </location>
</feature>
<dbReference type="EMBL" id="JAKKPZ010000297">
    <property type="protein sequence ID" value="KAI1696940.1"/>
    <property type="molecule type" value="Genomic_DNA"/>
</dbReference>
<feature type="transmembrane region" description="Helical" evidence="1">
    <location>
        <begin position="99"/>
        <end position="123"/>
    </location>
</feature>
<keyword evidence="3" id="KW-1185">Reference proteome</keyword>
<feature type="transmembrane region" description="Helical" evidence="1">
    <location>
        <begin position="58"/>
        <end position="79"/>
    </location>
</feature>
<feature type="transmembrane region" description="Helical" evidence="1">
    <location>
        <begin position="17"/>
        <end position="37"/>
    </location>
</feature>
<proteinExistence type="predicted"/>
<dbReference type="AlphaFoldDB" id="A0AAD4MK99"/>
<comment type="caution">
    <text evidence="2">The sequence shown here is derived from an EMBL/GenBank/DDBJ whole genome shotgun (WGS) entry which is preliminary data.</text>
</comment>
<feature type="transmembrane region" description="Helical" evidence="1">
    <location>
        <begin position="143"/>
        <end position="164"/>
    </location>
</feature>